<organism evidence="10 11">
    <name type="scientific">Megalops atlanticus</name>
    <name type="common">Tarpon</name>
    <name type="synonym">Clupea gigantea</name>
    <dbReference type="NCBI Taxonomy" id="7932"/>
    <lineage>
        <taxon>Eukaryota</taxon>
        <taxon>Metazoa</taxon>
        <taxon>Chordata</taxon>
        <taxon>Craniata</taxon>
        <taxon>Vertebrata</taxon>
        <taxon>Euteleostomi</taxon>
        <taxon>Actinopterygii</taxon>
        <taxon>Neopterygii</taxon>
        <taxon>Teleostei</taxon>
        <taxon>Elopiformes</taxon>
        <taxon>Megalopidae</taxon>
        <taxon>Megalops</taxon>
    </lineage>
</organism>
<dbReference type="GO" id="GO:0008270">
    <property type="term" value="F:zinc ion binding"/>
    <property type="evidence" value="ECO:0007669"/>
    <property type="project" value="UniProtKB-KW"/>
</dbReference>
<feature type="compositionally biased region" description="Polar residues" evidence="7">
    <location>
        <begin position="243"/>
        <end position="254"/>
    </location>
</feature>
<protein>
    <recommendedName>
        <fullName evidence="12">E3 ubiquitin-protein ligase RNF135</fullName>
    </recommendedName>
</protein>
<evidence type="ECO:0000259" key="8">
    <source>
        <dbReference type="PROSITE" id="PS50089"/>
    </source>
</evidence>
<dbReference type="SMART" id="SM00449">
    <property type="entry name" value="SPRY"/>
    <property type="match status" value="1"/>
</dbReference>
<keyword evidence="4" id="KW-0862">Zinc</keyword>
<keyword evidence="3 6" id="KW-0863">Zinc-finger</keyword>
<dbReference type="InterPro" id="IPR003879">
    <property type="entry name" value="Butyrophylin_SPRY"/>
</dbReference>
<accession>A0A9D3QGF4</accession>
<dbReference type="SUPFAM" id="SSF57850">
    <property type="entry name" value="RING/U-box"/>
    <property type="match status" value="1"/>
</dbReference>
<dbReference type="AlphaFoldDB" id="A0A9D3QGF4"/>
<keyword evidence="11" id="KW-1185">Reference proteome</keyword>
<keyword evidence="1" id="KW-0399">Innate immunity</keyword>
<reference evidence="10" key="1">
    <citation type="submission" date="2021-01" db="EMBL/GenBank/DDBJ databases">
        <authorList>
            <person name="Zahm M."/>
            <person name="Roques C."/>
            <person name="Cabau C."/>
            <person name="Klopp C."/>
            <person name="Donnadieu C."/>
            <person name="Jouanno E."/>
            <person name="Lampietro C."/>
            <person name="Louis A."/>
            <person name="Herpin A."/>
            <person name="Echchiki A."/>
            <person name="Berthelot C."/>
            <person name="Parey E."/>
            <person name="Roest-Crollius H."/>
            <person name="Braasch I."/>
            <person name="Postlethwait J."/>
            <person name="Bobe J."/>
            <person name="Montfort J."/>
            <person name="Bouchez O."/>
            <person name="Begum T."/>
            <person name="Mejri S."/>
            <person name="Adams A."/>
            <person name="Chen W.-J."/>
            <person name="Guiguen Y."/>
        </authorList>
    </citation>
    <scope>NUCLEOTIDE SEQUENCE</scope>
    <source>
        <strain evidence="10">YG-15Mar2019-1</strain>
        <tissue evidence="10">Brain</tissue>
    </source>
</reference>
<dbReference type="Proteomes" id="UP001046870">
    <property type="component" value="Chromosome 1"/>
</dbReference>
<sequence>MALQQILEALATNLKCSICLEIFTDPVTSSCGKHNYCMECLKPHLGRKARSCPDCREEFPKSYTPQKNLALCSVVGIVNRPTWEEILTGIDRKDTPFSVERDEFGDGMGRNGERMKRKLTHLTSEMKSLEDVLSKKLKTRQKSTAHASVTKDVAIHEDIESSTVSNGVLEDVWSDIDELSLQALVNISDCLRVGQDCLSSAISQLEQVAVPSQEADTGHNAADVWLEAELPADPAPVAPQLQDAENASEPTDTASVEPEGVPLGASYPQSVAAEPEAGAEGAGPSAGLHCLEYVSFSRELGHRNLAVSPDNRRVQVRRSGGASPLRQDRFDVSQVMAEQEFSSNVHCWEVNTADSVGWAIGVAYSSLGRGDLLGRTESSWCLEWSSKRLCFWHNNMNEPLKHGCPSKVRVILDMDGGSLGFYSMSDHQTLLHHIQVQFTAPVRPVFWLFGLKPGNALSITAS</sequence>
<feature type="domain" description="B30.2/SPRY" evidence="9">
    <location>
        <begin position="273"/>
        <end position="462"/>
    </location>
</feature>
<proteinExistence type="predicted"/>
<dbReference type="InterPro" id="IPR003877">
    <property type="entry name" value="SPRY_dom"/>
</dbReference>
<evidence type="ECO:0000256" key="1">
    <source>
        <dbReference type="ARBA" id="ARBA00022588"/>
    </source>
</evidence>
<dbReference type="PRINTS" id="PR01407">
    <property type="entry name" value="BUTYPHLNCDUF"/>
</dbReference>
<evidence type="ECO:0000256" key="7">
    <source>
        <dbReference type="SAM" id="MobiDB-lite"/>
    </source>
</evidence>
<dbReference type="InterPro" id="IPR027370">
    <property type="entry name" value="Znf-RING_euk"/>
</dbReference>
<name>A0A9D3QGF4_MEGAT</name>
<feature type="domain" description="RING-type" evidence="8">
    <location>
        <begin position="16"/>
        <end position="56"/>
    </location>
</feature>
<dbReference type="Pfam" id="PF13445">
    <property type="entry name" value="zf-RING_UBOX"/>
    <property type="match status" value="1"/>
</dbReference>
<evidence type="ECO:0000313" key="11">
    <source>
        <dbReference type="Proteomes" id="UP001046870"/>
    </source>
</evidence>
<keyword evidence="5" id="KW-0391">Immunity</keyword>
<dbReference type="InterPro" id="IPR051051">
    <property type="entry name" value="E3_ubiq-ligase_TRIM/RNF"/>
</dbReference>
<feature type="region of interest" description="Disordered" evidence="7">
    <location>
        <begin position="243"/>
        <end position="266"/>
    </location>
</feature>
<evidence type="ECO:0000256" key="2">
    <source>
        <dbReference type="ARBA" id="ARBA00022723"/>
    </source>
</evidence>
<evidence type="ECO:0000256" key="4">
    <source>
        <dbReference type="ARBA" id="ARBA00022833"/>
    </source>
</evidence>
<evidence type="ECO:0000259" key="9">
    <source>
        <dbReference type="PROSITE" id="PS50188"/>
    </source>
</evidence>
<dbReference type="SUPFAM" id="SSF49899">
    <property type="entry name" value="Concanavalin A-like lectins/glucanases"/>
    <property type="match status" value="1"/>
</dbReference>
<dbReference type="Pfam" id="PF00622">
    <property type="entry name" value="SPRY"/>
    <property type="match status" value="1"/>
</dbReference>
<dbReference type="PROSITE" id="PS50089">
    <property type="entry name" value="ZF_RING_2"/>
    <property type="match status" value="1"/>
</dbReference>
<evidence type="ECO:0000256" key="5">
    <source>
        <dbReference type="ARBA" id="ARBA00022859"/>
    </source>
</evidence>
<evidence type="ECO:0000256" key="3">
    <source>
        <dbReference type="ARBA" id="ARBA00022771"/>
    </source>
</evidence>
<evidence type="ECO:0008006" key="12">
    <source>
        <dbReference type="Google" id="ProtNLM"/>
    </source>
</evidence>
<dbReference type="EMBL" id="JAFDVH010000001">
    <property type="protein sequence ID" value="KAG7491642.1"/>
    <property type="molecule type" value="Genomic_DNA"/>
</dbReference>
<dbReference type="InterPro" id="IPR013083">
    <property type="entry name" value="Znf_RING/FYVE/PHD"/>
</dbReference>
<gene>
    <name evidence="10" type="ORF">MATL_G00005840</name>
</gene>
<dbReference type="InterPro" id="IPR001841">
    <property type="entry name" value="Znf_RING"/>
</dbReference>
<dbReference type="PROSITE" id="PS50188">
    <property type="entry name" value="B302_SPRY"/>
    <property type="match status" value="1"/>
</dbReference>
<dbReference type="InterPro" id="IPR043136">
    <property type="entry name" value="B30.2/SPRY_sf"/>
</dbReference>
<dbReference type="GO" id="GO:0045087">
    <property type="term" value="P:innate immune response"/>
    <property type="evidence" value="ECO:0007669"/>
    <property type="project" value="UniProtKB-KW"/>
</dbReference>
<evidence type="ECO:0000313" key="10">
    <source>
        <dbReference type="EMBL" id="KAG7491642.1"/>
    </source>
</evidence>
<dbReference type="Gene3D" id="3.30.40.10">
    <property type="entry name" value="Zinc/RING finger domain, C3HC4 (zinc finger)"/>
    <property type="match status" value="1"/>
</dbReference>
<dbReference type="OrthoDB" id="6270329at2759"/>
<dbReference type="InterPro" id="IPR013320">
    <property type="entry name" value="ConA-like_dom_sf"/>
</dbReference>
<dbReference type="InterPro" id="IPR001870">
    <property type="entry name" value="B30.2/SPRY"/>
</dbReference>
<dbReference type="Gene3D" id="2.60.120.920">
    <property type="match status" value="1"/>
</dbReference>
<dbReference type="PANTHER" id="PTHR25465">
    <property type="entry name" value="B-BOX DOMAIN CONTAINING"/>
    <property type="match status" value="1"/>
</dbReference>
<dbReference type="PANTHER" id="PTHR25465:SF41">
    <property type="entry name" value="E3 UBIQUITIN-PROTEIN LIGASE RNF135"/>
    <property type="match status" value="1"/>
</dbReference>
<evidence type="ECO:0000256" key="6">
    <source>
        <dbReference type="PROSITE-ProRule" id="PRU00175"/>
    </source>
</evidence>
<comment type="caution">
    <text evidence="10">The sequence shown here is derived from an EMBL/GenBank/DDBJ whole genome shotgun (WGS) entry which is preliminary data.</text>
</comment>
<dbReference type="SMART" id="SM00184">
    <property type="entry name" value="RING"/>
    <property type="match status" value="1"/>
</dbReference>
<keyword evidence="2" id="KW-0479">Metal-binding</keyword>